<keyword evidence="1" id="KW-0812">Transmembrane</keyword>
<dbReference type="EMBL" id="AE003849">
    <property type="protein sequence ID" value="AAF85176.1"/>
    <property type="molecule type" value="Genomic_DNA"/>
</dbReference>
<name>Q9PAW8_XYLFA</name>
<protein>
    <submittedName>
        <fullName evidence="2">Uncharacterized protein</fullName>
    </submittedName>
</protein>
<sequence length="58" mass="6612">MMLIHVALKSCNAWPQREDAVYAWRDVYRNSSFLVSHVFNVPVTLSTALFQGVILGCR</sequence>
<evidence type="ECO:0000313" key="2">
    <source>
        <dbReference type="EMBL" id="AAF85176.1"/>
    </source>
</evidence>
<dbReference type="Proteomes" id="UP000000812">
    <property type="component" value="Chromosome"/>
</dbReference>
<dbReference type="AlphaFoldDB" id="Q9PAW8"/>
<evidence type="ECO:0000313" key="3">
    <source>
        <dbReference type="Proteomes" id="UP000000812"/>
    </source>
</evidence>
<organism evidence="2 3">
    <name type="scientific">Xylella fastidiosa (strain 9a5c)</name>
    <dbReference type="NCBI Taxonomy" id="160492"/>
    <lineage>
        <taxon>Bacteria</taxon>
        <taxon>Pseudomonadati</taxon>
        <taxon>Pseudomonadota</taxon>
        <taxon>Gammaproteobacteria</taxon>
        <taxon>Lysobacterales</taxon>
        <taxon>Lysobacteraceae</taxon>
        <taxon>Xylella</taxon>
    </lineage>
</organism>
<dbReference type="PIR" id="B82565">
    <property type="entry name" value="B82565"/>
</dbReference>
<dbReference type="KEGG" id="xfa:XF_2377"/>
<keyword evidence="1" id="KW-0472">Membrane</keyword>
<keyword evidence="1" id="KW-1133">Transmembrane helix</keyword>
<dbReference type="HOGENOM" id="CLU_2978322_0_0_6"/>
<accession>Q9PAW8</accession>
<evidence type="ECO:0000256" key="1">
    <source>
        <dbReference type="SAM" id="Phobius"/>
    </source>
</evidence>
<reference evidence="2 3" key="1">
    <citation type="journal article" date="2000" name="Nature">
        <title>The genome sequence of the plant pathogen Xylella fastidiosa.</title>
        <authorList>
            <person name="Simpson A.J."/>
            <person name="Reinach F.C."/>
            <person name="Arruda P."/>
            <person name="Abreu F.A."/>
            <person name="Acencio M."/>
            <person name="Alvarenga R."/>
            <person name="Alves L.M."/>
            <person name="Araya J.E."/>
            <person name="Baia G.S."/>
            <person name="Baptista C.S."/>
            <person name="Barros M.H."/>
            <person name="Bonaccorsi E.D."/>
            <person name="Bordin S."/>
            <person name="Bove J.M."/>
            <person name="Briones M.R."/>
            <person name="Bueno M.R."/>
            <person name="Camargo A.A."/>
            <person name="Camargo L.E."/>
            <person name="Carraro D.M."/>
            <person name="Carrer H."/>
            <person name="Colauto N.B."/>
            <person name="Colombo C."/>
            <person name="Costa F.F."/>
            <person name="Costa M.C."/>
            <person name="Costa-Neto C.M."/>
            <person name="Coutinho L.L."/>
            <person name="Cristofani M."/>
            <person name="Dias-Neto E."/>
            <person name="Docena C."/>
            <person name="El-Dorry H."/>
            <person name="Facincani A.P."/>
            <person name="Ferreira A.J."/>
            <person name="Ferreira V.C."/>
            <person name="Ferro J.A."/>
            <person name="Fraga J.S."/>
            <person name="Franca S.C."/>
            <person name="Franco M.C."/>
            <person name="Frohme M."/>
            <person name="Furlan L.R."/>
            <person name="Garnier M."/>
            <person name="Goldman G.H."/>
            <person name="Goldman M.H."/>
            <person name="Gomes S.L."/>
            <person name="Gruber A."/>
            <person name="Ho P.L."/>
            <person name="Hoheisel J.D."/>
            <person name="Junqueira M.L."/>
            <person name="Kemper E.L."/>
            <person name="Kitajima J.P."/>
            <person name="Krieger J.E."/>
            <person name="Kuramae E.E."/>
            <person name="Laigret F."/>
            <person name="Lambais M.R."/>
            <person name="Leite L.C."/>
            <person name="Lemos E.G."/>
            <person name="Lemos M.V."/>
            <person name="Lopes S.A."/>
            <person name="Lopes C.R."/>
            <person name="Machado J.A."/>
            <person name="Machado M.A."/>
            <person name="Madeira A.M."/>
            <person name="Madeira H.M."/>
            <person name="Marino C.L."/>
            <person name="Marques M.V."/>
            <person name="Martins E.A."/>
            <person name="Martins E.M."/>
            <person name="Matsukuma A.Y."/>
            <person name="Menck C.F."/>
            <person name="Miracca E.C."/>
            <person name="Miyaki C.Y."/>
            <person name="Monteriro-Vitorello C.B."/>
            <person name="Moon D.H."/>
            <person name="Nagai M.A."/>
            <person name="Nascimento A.L."/>
            <person name="Netto L.E."/>
            <person name="Nhani A.Jr."/>
            <person name="Nobrega F.G."/>
            <person name="Nunes L.R."/>
            <person name="Oliveira M.A."/>
            <person name="de Oliveira M.C."/>
            <person name="de Oliveira R.C."/>
            <person name="Palmieri D.A."/>
            <person name="Paris A."/>
            <person name="Peixoto B.R."/>
            <person name="Pereira G.A."/>
            <person name="Pereira H.A.Jr."/>
            <person name="Pesquero J.B."/>
            <person name="Quaggio R.B."/>
            <person name="Roberto P.G."/>
            <person name="Rodrigues V."/>
            <person name="de M Rosa A.J."/>
            <person name="de Rosa V.E.Jr."/>
            <person name="de Sa R.G."/>
            <person name="Santelli R.V."/>
            <person name="Sawasaki H.E."/>
            <person name="da Silva A.C."/>
            <person name="da Silva A.M."/>
            <person name="da Silva F.R."/>
            <person name="da Silva W.A.Jr."/>
            <person name="da Silveira J.F."/>
            <person name="Silvestri M.L."/>
            <person name="Siqueira W.J."/>
            <person name="de Souza A.A."/>
            <person name="de Souza A.P."/>
            <person name="Terenzi M.F."/>
            <person name="Truffi D."/>
            <person name="Tsai S.M."/>
            <person name="Tsuhako M.H."/>
            <person name="Vallada H."/>
            <person name="Van Sluys M.A."/>
            <person name="Verjovski-Almeida S."/>
            <person name="Vettore A.L."/>
            <person name="Zago M.A."/>
            <person name="Zatz M."/>
            <person name="Meidanis J."/>
            <person name="Setubal J.C."/>
        </authorList>
    </citation>
    <scope>NUCLEOTIDE SEQUENCE [LARGE SCALE GENOMIC DNA]</scope>
    <source>
        <strain evidence="2 3">9a5c</strain>
    </source>
</reference>
<feature type="transmembrane region" description="Helical" evidence="1">
    <location>
        <begin position="37"/>
        <end position="57"/>
    </location>
</feature>
<proteinExistence type="predicted"/>
<gene>
    <name evidence="2" type="ordered locus">XF_2377</name>
</gene>
<dbReference type="STRING" id="160492.XF_2377"/>